<feature type="non-terminal residue" evidence="3">
    <location>
        <position position="1"/>
    </location>
</feature>
<dbReference type="EMBL" id="JAHFXF010000044">
    <property type="protein sequence ID" value="KAG9698897.1"/>
    <property type="molecule type" value="Genomic_DNA"/>
</dbReference>
<protein>
    <submittedName>
        <fullName evidence="3">Terpenoid synthase</fullName>
    </submittedName>
</protein>
<reference evidence="3" key="2">
    <citation type="submission" date="2021-08" db="EMBL/GenBank/DDBJ databases">
        <authorList>
            <person name="Gostincar C."/>
            <person name="Sun X."/>
            <person name="Song Z."/>
            <person name="Gunde-Cimerman N."/>
        </authorList>
    </citation>
    <scope>NUCLEOTIDE SEQUENCE</scope>
    <source>
        <strain evidence="3">EXF-9911</strain>
    </source>
</reference>
<dbReference type="OrthoDB" id="2998174at2759"/>
<dbReference type="InterPro" id="IPR008949">
    <property type="entry name" value="Isoprenoid_synthase_dom_sf"/>
</dbReference>
<name>A0A9P8JC98_AURME</name>
<dbReference type="InterPro" id="IPR024652">
    <property type="entry name" value="Trichodiene_synth"/>
</dbReference>
<dbReference type="Proteomes" id="UP000779574">
    <property type="component" value="Unassembled WGS sequence"/>
</dbReference>
<sequence length="400" mass="46010">MNDFTAPQHGHHRDSVLAYDCCEPKEPALVMVACNDRAPTTTQHPPPLMKFYVDCVVQILAKIDYGSDHLPCKARRFSLADIYIRTSAHFTQRLHMLDVNVNRLQALIQTMVRVVFYGYPSHSLEVASDLCIYLTYSGILDDCKDKPEETMKHFINDLINGIGQRHTWWQAMNKHLVGFLKHYGPLCSLGIFRSTLDFFQGCWIEQHDFQGFPGSQNYPDFLRRLNGLGHCVAATLFPAEHFDEAENLTAIASIIAEIEQWELDVNDLLSFYKEYFGTDKQEQANLVANYAHYTGTSLEESLARILDRATTSNDALGKILSNVDTRIRDVVKDFMFGYVTWHLTDRRYRMNAFIEQAENLGLEGARELRRFWEIARGCSDESTTRWALPLLKDMIEHTHD</sequence>
<dbReference type="AlphaFoldDB" id="A0A9P8JC98"/>
<dbReference type="Gene3D" id="1.10.600.10">
    <property type="entry name" value="Farnesyl Diphosphate Synthase"/>
    <property type="match status" value="1"/>
</dbReference>
<dbReference type="SFLD" id="SFLDS00005">
    <property type="entry name" value="Isoprenoid_Synthase_Type_I"/>
    <property type="match status" value="1"/>
</dbReference>
<evidence type="ECO:0000256" key="2">
    <source>
        <dbReference type="ARBA" id="ARBA00023239"/>
    </source>
</evidence>
<comment type="similarity">
    <text evidence="1">Belongs to the trichodiene synthase family.</text>
</comment>
<dbReference type="SUPFAM" id="SSF48576">
    <property type="entry name" value="Terpenoid synthases"/>
    <property type="match status" value="1"/>
</dbReference>
<proteinExistence type="inferred from homology"/>
<reference evidence="3" key="1">
    <citation type="journal article" date="2021" name="J Fungi (Basel)">
        <title>Virulence traits and population genomics of the black yeast Aureobasidium melanogenum.</title>
        <authorList>
            <person name="Cernosa A."/>
            <person name="Sun X."/>
            <person name="Gostincar C."/>
            <person name="Fang C."/>
            <person name="Gunde-Cimerman N."/>
            <person name="Song Z."/>
        </authorList>
    </citation>
    <scope>NUCLEOTIDE SEQUENCE</scope>
    <source>
        <strain evidence="3">EXF-9911</strain>
    </source>
</reference>
<accession>A0A9P8JC98</accession>
<comment type="caution">
    <text evidence="3">The sequence shown here is derived from an EMBL/GenBank/DDBJ whole genome shotgun (WGS) entry which is preliminary data.</text>
</comment>
<dbReference type="Pfam" id="PF06330">
    <property type="entry name" value="TRI5"/>
    <property type="match status" value="1"/>
</dbReference>
<evidence type="ECO:0000313" key="4">
    <source>
        <dbReference type="Proteomes" id="UP000779574"/>
    </source>
</evidence>
<evidence type="ECO:0000313" key="3">
    <source>
        <dbReference type="EMBL" id="KAG9698897.1"/>
    </source>
</evidence>
<keyword evidence="2" id="KW-0456">Lyase</keyword>
<dbReference type="GO" id="GO:0016838">
    <property type="term" value="F:carbon-oxygen lyase activity, acting on phosphates"/>
    <property type="evidence" value="ECO:0007669"/>
    <property type="project" value="InterPro"/>
</dbReference>
<evidence type="ECO:0000256" key="1">
    <source>
        <dbReference type="ARBA" id="ARBA00007946"/>
    </source>
</evidence>
<dbReference type="SFLD" id="SFLDG01021">
    <property type="entry name" value="Trichodiene_Synthase_Like"/>
    <property type="match status" value="1"/>
</dbReference>
<organism evidence="3 4">
    <name type="scientific">Aureobasidium melanogenum</name>
    <name type="common">Aureobasidium pullulans var. melanogenum</name>
    <dbReference type="NCBI Taxonomy" id="46634"/>
    <lineage>
        <taxon>Eukaryota</taxon>
        <taxon>Fungi</taxon>
        <taxon>Dikarya</taxon>
        <taxon>Ascomycota</taxon>
        <taxon>Pezizomycotina</taxon>
        <taxon>Dothideomycetes</taxon>
        <taxon>Dothideomycetidae</taxon>
        <taxon>Dothideales</taxon>
        <taxon>Saccotheciaceae</taxon>
        <taxon>Aureobasidium</taxon>
    </lineage>
</organism>
<gene>
    <name evidence="3" type="ORF">KCU76_g1912</name>
</gene>